<dbReference type="Proteomes" id="UP001501586">
    <property type="component" value="Unassembled WGS sequence"/>
</dbReference>
<evidence type="ECO:0000313" key="2">
    <source>
        <dbReference type="EMBL" id="GAA4283085.1"/>
    </source>
</evidence>
<accession>A0ABP8EGM2</accession>
<sequence length="81" mass="8364">MRMSTAENSRSAGTPRADTVIIASAVALSLIGLLALVIVVIAGVSGSTPSVTLTWIGMLTIPAAFILLVVEFGRAIARRRA</sequence>
<feature type="transmembrane region" description="Helical" evidence="1">
    <location>
        <begin position="50"/>
        <end position="70"/>
    </location>
</feature>
<comment type="caution">
    <text evidence="2">The sequence shown here is derived from an EMBL/GenBank/DDBJ whole genome shotgun (WGS) entry which is preliminary data.</text>
</comment>
<keyword evidence="1" id="KW-0812">Transmembrane</keyword>
<proteinExistence type="predicted"/>
<name>A0ABP8EGM2_9MICO</name>
<dbReference type="EMBL" id="BAABAZ010000004">
    <property type="protein sequence ID" value="GAA4283085.1"/>
    <property type="molecule type" value="Genomic_DNA"/>
</dbReference>
<reference evidence="3" key="1">
    <citation type="journal article" date="2019" name="Int. J. Syst. Evol. Microbiol.">
        <title>The Global Catalogue of Microorganisms (GCM) 10K type strain sequencing project: providing services to taxonomists for standard genome sequencing and annotation.</title>
        <authorList>
            <consortium name="The Broad Institute Genomics Platform"/>
            <consortium name="The Broad Institute Genome Sequencing Center for Infectious Disease"/>
            <person name="Wu L."/>
            <person name="Ma J."/>
        </authorList>
    </citation>
    <scope>NUCLEOTIDE SEQUENCE [LARGE SCALE GENOMIC DNA]</scope>
    <source>
        <strain evidence="3">JCM 17458</strain>
    </source>
</reference>
<evidence type="ECO:0000313" key="3">
    <source>
        <dbReference type="Proteomes" id="UP001501586"/>
    </source>
</evidence>
<organism evidence="2 3">
    <name type="scientific">Brevibacterium daeguense</name>
    <dbReference type="NCBI Taxonomy" id="909936"/>
    <lineage>
        <taxon>Bacteria</taxon>
        <taxon>Bacillati</taxon>
        <taxon>Actinomycetota</taxon>
        <taxon>Actinomycetes</taxon>
        <taxon>Micrococcales</taxon>
        <taxon>Brevibacteriaceae</taxon>
        <taxon>Brevibacterium</taxon>
    </lineage>
</organism>
<evidence type="ECO:0000256" key="1">
    <source>
        <dbReference type="SAM" id="Phobius"/>
    </source>
</evidence>
<keyword evidence="1" id="KW-0472">Membrane</keyword>
<keyword evidence="1" id="KW-1133">Transmembrane helix</keyword>
<gene>
    <name evidence="2" type="ORF">GCM10022261_06160</name>
</gene>
<protein>
    <submittedName>
        <fullName evidence="2">Uncharacterized protein</fullName>
    </submittedName>
</protein>
<feature type="transmembrane region" description="Helical" evidence="1">
    <location>
        <begin position="20"/>
        <end position="44"/>
    </location>
</feature>
<keyword evidence="3" id="KW-1185">Reference proteome</keyword>